<protein>
    <submittedName>
        <fullName evidence="3">DUF4097 domain-containing protein</fullName>
    </submittedName>
</protein>
<gene>
    <name evidence="3" type="ORF">FNV44_06445</name>
</gene>
<accession>A0A553IGK8</accession>
<name>A0A553IGK8_ACHLA</name>
<dbReference type="EMBL" id="VKID01000002">
    <property type="protein sequence ID" value="TRX99334.1"/>
    <property type="molecule type" value="Genomic_DNA"/>
</dbReference>
<dbReference type="InterPro" id="IPR025164">
    <property type="entry name" value="Toastrack_DUF4097"/>
</dbReference>
<feature type="domain" description="DUF4097" evidence="2">
    <location>
        <begin position="55"/>
        <end position="292"/>
    </location>
</feature>
<dbReference type="Proteomes" id="UP000315938">
    <property type="component" value="Unassembled WGS sequence"/>
</dbReference>
<evidence type="ECO:0000313" key="3">
    <source>
        <dbReference type="EMBL" id="TRX99334.1"/>
    </source>
</evidence>
<evidence type="ECO:0000259" key="2">
    <source>
        <dbReference type="Pfam" id="PF13349"/>
    </source>
</evidence>
<dbReference type="AlphaFoldDB" id="A0A553IGK8"/>
<feature type="transmembrane region" description="Helical" evidence="1">
    <location>
        <begin position="7"/>
        <end position="29"/>
    </location>
</feature>
<evidence type="ECO:0000313" key="4">
    <source>
        <dbReference type="Proteomes" id="UP000315938"/>
    </source>
</evidence>
<organism evidence="3 4">
    <name type="scientific">Acholeplasma laidlawii</name>
    <dbReference type="NCBI Taxonomy" id="2148"/>
    <lineage>
        <taxon>Bacteria</taxon>
        <taxon>Bacillati</taxon>
        <taxon>Mycoplasmatota</taxon>
        <taxon>Mollicutes</taxon>
        <taxon>Acholeplasmatales</taxon>
        <taxon>Acholeplasmataceae</taxon>
        <taxon>Acholeplasma</taxon>
    </lineage>
</organism>
<sequence length="295" mass="31724">MKIVIRVLYILLIVGIGLIISGFLTGASIESVQNSLTDQASYTLYEEDIDLTFDSIYVSTEYRNIDITVSDTIDKPHITYYLKETEEMSITVDGAGRLNMILSQDNQFFNWFSFGIRPSEYGLLSIQLPVSYVGDMNISTAAGNVEVDAALGKLDIIAQFGNVEIKGSYGDINIKVSAGNIKLVDLVSTGVVSLTGQSGNINLNQVEITDTLTATVSAGNVTVEKTNALSYTLKSSAGNVLLRLNINISSYQFKLSTSAGDARINGSKVSNTYQSGTGSLVDVITSAGNINIYTN</sequence>
<evidence type="ECO:0000256" key="1">
    <source>
        <dbReference type="SAM" id="Phobius"/>
    </source>
</evidence>
<reference evidence="3 4" key="1">
    <citation type="submission" date="2019-07" db="EMBL/GenBank/DDBJ databases">
        <title>Genome sequence of Acholeplasma laidlawii strain with increased resistance to erythromycin.</title>
        <authorList>
            <person name="Medvedeva E.S."/>
            <person name="Baranova N.B."/>
            <person name="Siniagina M.N."/>
            <person name="Mouzykantov A."/>
            <person name="Chernova O.A."/>
            <person name="Chernov V.M."/>
        </authorList>
    </citation>
    <scope>NUCLEOTIDE SEQUENCE [LARGE SCALE GENOMIC DNA]</scope>
    <source>
        <strain evidence="3 4">PG8REry</strain>
    </source>
</reference>
<dbReference type="Pfam" id="PF13349">
    <property type="entry name" value="DUF4097"/>
    <property type="match status" value="1"/>
</dbReference>
<comment type="caution">
    <text evidence="3">The sequence shown here is derived from an EMBL/GenBank/DDBJ whole genome shotgun (WGS) entry which is preliminary data.</text>
</comment>
<keyword evidence="1" id="KW-0472">Membrane</keyword>
<keyword evidence="1" id="KW-0812">Transmembrane</keyword>
<dbReference type="RefSeq" id="WP_064212005.1">
    <property type="nucleotide sequence ID" value="NZ_JACAOE010000002.1"/>
</dbReference>
<proteinExistence type="predicted"/>
<keyword evidence="1" id="KW-1133">Transmembrane helix</keyword>